<dbReference type="AlphaFoldDB" id="A0A081LDV3"/>
<proteinExistence type="predicted"/>
<evidence type="ECO:0000313" key="2">
    <source>
        <dbReference type="Proteomes" id="UP000028091"/>
    </source>
</evidence>
<dbReference type="Proteomes" id="UP000028091">
    <property type="component" value="Unassembled WGS sequence"/>
</dbReference>
<reference evidence="1 2" key="1">
    <citation type="submission" date="2012-09" db="EMBL/GenBank/DDBJ databases">
        <title>Genome Sequence of Bacillus sp. DW5-4.</title>
        <authorList>
            <person name="Lai Q."/>
            <person name="Liu Y."/>
            <person name="Shao Z."/>
        </authorList>
    </citation>
    <scope>NUCLEOTIDE SEQUENCE [LARGE SCALE GENOMIC DNA]</scope>
    <source>
        <strain evidence="1 2">DW5-4</strain>
    </source>
</reference>
<dbReference type="InterPro" id="IPR048203">
    <property type="entry name" value="CgeC-like"/>
</dbReference>
<sequence>MGFEQLLNGWNEELLEAEGVLEVILILFLLHLLEESEKESASEIKELLRPWLELGIPLPRVHLVNGDVLQNVVVVQLFDSVAVFKNATNQLRVSVPYVNIVSWGAF</sequence>
<gene>
    <name evidence="1" type="ORF">BA70_13955</name>
</gene>
<accession>A0A081LDV3</accession>
<keyword evidence="2" id="KW-1185">Reference proteome</keyword>
<protein>
    <submittedName>
        <fullName evidence="1">Spore maturation protein</fullName>
    </submittedName>
</protein>
<organism evidence="1 2">
    <name type="scientific">Bacillus zhangzhouensis</name>
    <dbReference type="NCBI Taxonomy" id="1178540"/>
    <lineage>
        <taxon>Bacteria</taxon>
        <taxon>Bacillati</taxon>
        <taxon>Bacillota</taxon>
        <taxon>Bacilli</taxon>
        <taxon>Bacillales</taxon>
        <taxon>Bacillaceae</taxon>
        <taxon>Bacillus</taxon>
    </lineage>
</organism>
<evidence type="ECO:0000313" key="1">
    <source>
        <dbReference type="EMBL" id="KEP27429.1"/>
    </source>
</evidence>
<dbReference type="NCBIfam" id="NF041485">
    <property type="entry name" value="spor_mat_CgeC"/>
    <property type="match status" value="1"/>
</dbReference>
<dbReference type="eggNOG" id="ENOG5030CVA">
    <property type="taxonomic scope" value="Bacteria"/>
</dbReference>
<dbReference type="EMBL" id="JOTP01000004">
    <property type="protein sequence ID" value="KEP27429.1"/>
    <property type="molecule type" value="Genomic_DNA"/>
</dbReference>
<comment type="caution">
    <text evidence="1">The sequence shown here is derived from an EMBL/GenBank/DDBJ whole genome shotgun (WGS) entry which is preliminary data.</text>
</comment>
<name>A0A081LDV3_9BACI</name>
<dbReference type="RefSeq" id="WP_034319157.1">
    <property type="nucleotide sequence ID" value="NZ_JAVIKA010000003.1"/>
</dbReference>